<feature type="compositionally biased region" description="Low complexity" evidence="2">
    <location>
        <begin position="135"/>
        <end position="147"/>
    </location>
</feature>
<feature type="compositionally biased region" description="Basic and acidic residues" evidence="2">
    <location>
        <begin position="354"/>
        <end position="363"/>
    </location>
</feature>
<evidence type="ECO:0000259" key="3">
    <source>
        <dbReference type="Pfam" id="PF10382"/>
    </source>
</evidence>
<dbReference type="GO" id="GO:0000981">
    <property type="term" value="F:DNA-binding transcription factor activity, RNA polymerase II-specific"/>
    <property type="evidence" value="ECO:0007669"/>
    <property type="project" value="InterPro"/>
</dbReference>
<feature type="region of interest" description="Disordered" evidence="2">
    <location>
        <begin position="915"/>
        <end position="947"/>
    </location>
</feature>
<dbReference type="GO" id="GO:0008270">
    <property type="term" value="F:zinc ion binding"/>
    <property type="evidence" value="ECO:0007669"/>
    <property type="project" value="InterPro"/>
</dbReference>
<feature type="region of interest" description="Disordered" evidence="2">
    <location>
        <begin position="1791"/>
        <end position="1842"/>
    </location>
</feature>
<organism evidence="4 5">
    <name type="scientific">Cordyceps militaris</name>
    <name type="common">Caterpillar fungus</name>
    <name type="synonym">Clavaria militaris</name>
    <dbReference type="NCBI Taxonomy" id="73501"/>
    <lineage>
        <taxon>Eukaryota</taxon>
        <taxon>Fungi</taxon>
        <taxon>Dikarya</taxon>
        <taxon>Ascomycota</taxon>
        <taxon>Pezizomycotina</taxon>
        <taxon>Sordariomycetes</taxon>
        <taxon>Hypocreomycetidae</taxon>
        <taxon>Hypocreales</taxon>
        <taxon>Cordycipitaceae</taxon>
        <taxon>Cordyceps</taxon>
    </lineage>
</organism>
<sequence length="1961" mass="208118">MSYAVAKDSSPVGRDGPPSSATVYDFICLFTHDLRRKQKRWQDGKLKYHSFNKKIMVYDDHGHFVGDSHWDQEGDLAQGDEFSLDRGMALVQVEVCTGEKQQDLTELLDKRAREVEKRRQVAAAKAPRATPRGSLAGRGAQPQAAPQHRPHLPLSSLVQSPGHIGRAAIPAHSPFEARQQQRLHQKQPATTDAQPTVAAPARKRRASPSPPSKAGFARNLFGTTLNLSSSPGPELLAARARALRQRMQSQSTPQQDEEGDAEEQMPVQSSPFFEQDGTEKTPSRPAKEQRAAVQPVARPPIATARSVMREAEEAGNRHLGTATDDEGTRLQKATKKKVKEVRKPQRQAVAVGHTAEDTRHEEQPTILEKSPQKNQSKEIPQSRQPEDPPPKKPEKKKKQLAATRHSPTPDLMIIDEPDEAPISRKAPKELQRKMKQRDKIAEVQPVAAQEEPKPKEPRTTLRMRSRQKRGLLMMQEPIVPVPKPPAAVEEQASDRIAKTLSPEPQRTRSASPEQVTIPSSVPPAEDLETAPVERVPTPALAEPSSEDDLPPLSRCRTKKRRTYSETAPAERQPTPALAEPSSDDDLPPLSRRRAKKRRTYSPPPEPDCEEAPKGKRQRRKATKEDKASEEEEEPRPRKRQAATRSASNKEAESAHEETKEVTEVQGPRIAKLPRKGIRSREILGYVFPGIEALIPSPFASASFRLGGPPVPAVRSEVPPEPAKVDAAPRKPARASSLAPDSAAPLPIEELFAVEPAVAGETAVALPEETVAAATDPQEPILPEAISVVPEVAEEIPKQFVSRRNVALQAHAPVVRSNSANDAVAPTTTEPNETKLESLSAPEVALAELSALSNAPVESAITCGPTQKLATPEAPVALAEIPAPSDAPLEDATLYEPDQKSAACEAPAAALLPLEGTSSGSETNPAAGRPRIVNPASRGRKAARREDAAGLAPQVMVPLEPVQPVAARMVSARPGGGGRRGRIAAAGPLALGPVGAPLPSAAGVPIVAMKAATWPHLFRQSSKFANLDFYSSTTSFQSYAMSASALPQGFSIFQPTLGAQLQFFPAVGTQELDELIHAHLVGPASSQEKRATVALDFLDYAQRTGQTFKFYAVYPVAASPATSASSSFHTSPATASWDWSQTSRTASVSSRSSQHRVSKPASPASRVRTTDFASIPGMQIMTKDGVDVTNSASRGSKTKEQRDHAHLMRIIKACDSCKRKKIRCDPSHKKRAAPTAVAPAATTAKVTKKARTSSPSVASQSISPPQSVSPQSISPPVLMEEFGSFAASPFDMDASFSFDALDAFDPTLTAPADLWDEFVQYPPIGQAEDYDFFADPESLLSSQSSDADLSAARISVSASPPGSGAPPGRGPDIGRAESHTELPDGVALATTESVSAQLPYELHDSAGDYTDFNLFSPGSSFSEDELMLDIGSSTSSLSTRDIPSPTDSPRRPPNVGSPDIGDEVVNHRHATGQSPFTRAEETEPSGRTNVRDMAASGIAGALSVLSRSDVVMSTNDQGQLIICCPPGTVVVNISGQGSVDAGLVNVSTVNDPSSSSLYIPRELSELAVASVSAGTGDVDATVTTWLDHGSGGHPDQLAVPLAMSAQSSPTLLLDTLQDGLPSRFIHRNTEVAQSQTVVRATAATPGTAVTNNGPAGSTGHATGFATGMLSTPASTSRLAVGLDSPASVWSHGLVNTPAASESSSTPSLSVSYTDSSSTASPSLVTSPVDILGGYVSNESGSVSSVHSDVPDRGSREIVDSSVSALPDGESPSDAAHELSHISLSASDLDKSLGSLNAGKQPASELDDKPFIYESSSDESTSDESTSDESSSDESSSDNNELVSSVVSMVETSKSRVALFAGRPVQYAEPAFDVSPTAVSTSPLPDATSVGRSLSSLDAPSPITPSELAVMIQTALTGTLLAAAYAQSVASLQPQSIHSRACREYMQRGRRAVAPSMRVSAVC</sequence>
<feature type="compositionally biased region" description="Acidic residues" evidence="2">
    <location>
        <begin position="1814"/>
        <end position="1834"/>
    </location>
</feature>
<feature type="compositionally biased region" description="Basic and acidic residues" evidence="2">
    <location>
        <begin position="426"/>
        <end position="441"/>
    </location>
</feature>
<feature type="region of interest" description="Disordered" evidence="2">
    <location>
        <begin position="1350"/>
        <end position="1377"/>
    </location>
</feature>
<feature type="compositionally biased region" description="Polar residues" evidence="2">
    <location>
        <begin position="178"/>
        <end position="194"/>
    </location>
</feature>
<feature type="compositionally biased region" description="Low complexity" evidence="2">
    <location>
        <begin position="1251"/>
        <end position="1271"/>
    </location>
</feature>
<feature type="region of interest" description="Disordered" evidence="2">
    <location>
        <begin position="176"/>
        <end position="675"/>
    </location>
</feature>
<name>A0A2H4SJ68_CORMI</name>
<gene>
    <name evidence="4" type="ORF">A9K55_008879</name>
</gene>
<feature type="compositionally biased region" description="Basic and acidic residues" evidence="2">
    <location>
        <begin position="450"/>
        <end position="459"/>
    </location>
</feature>
<evidence type="ECO:0000256" key="2">
    <source>
        <dbReference type="SAM" id="MobiDB-lite"/>
    </source>
</evidence>
<feature type="domain" description="5'-3' DNA helicase ZGRF1-like N-terminal" evidence="3">
    <location>
        <begin position="23"/>
        <end position="104"/>
    </location>
</feature>
<feature type="compositionally biased region" description="Polar residues" evidence="2">
    <location>
        <begin position="1432"/>
        <end position="1446"/>
    </location>
</feature>
<feature type="compositionally biased region" description="Polar residues" evidence="2">
    <location>
        <begin position="502"/>
        <end position="519"/>
    </location>
</feature>
<keyword evidence="1" id="KW-0539">Nucleus</keyword>
<dbReference type="Pfam" id="PF10382">
    <property type="entry name" value="ZGRF1-like_N"/>
    <property type="match status" value="1"/>
</dbReference>
<dbReference type="Proteomes" id="UP000323067">
    <property type="component" value="Chromosome vii"/>
</dbReference>
<dbReference type="InterPro" id="IPR001138">
    <property type="entry name" value="Zn2Cys6_DnaBD"/>
</dbReference>
<feature type="region of interest" description="Disordered" evidence="2">
    <location>
        <begin position="1145"/>
        <end position="1202"/>
    </location>
</feature>
<feature type="compositionally biased region" description="Polar residues" evidence="2">
    <location>
        <begin position="372"/>
        <end position="383"/>
    </location>
</feature>
<proteinExistence type="predicted"/>
<feature type="compositionally biased region" description="Polar residues" evidence="2">
    <location>
        <begin position="221"/>
        <end position="231"/>
    </location>
</feature>
<feature type="compositionally biased region" description="Basic residues" evidence="2">
    <location>
        <begin position="590"/>
        <end position="599"/>
    </location>
</feature>
<feature type="compositionally biased region" description="Low complexity" evidence="2">
    <location>
        <begin position="1232"/>
        <end position="1244"/>
    </location>
</feature>
<feature type="compositionally biased region" description="Basic and acidic residues" evidence="2">
    <location>
        <begin position="307"/>
        <end position="316"/>
    </location>
</feature>
<dbReference type="VEuPathDB" id="FungiDB:CCM_06584"/>
<protein>
    <recommendedName>
        <fullName evidence="3">5'-3' DNA helicase ZGRF1-like N-terminal domain-containing protein</fullName>
    </recommendedName>
</protein>
<feature type="region of interest" description="Disordered" evidence="2">
    <location>
        <begin position="1224"/>
        <end position="1271"/>
    </location>
</feature>
<evidence type="ECO:0000313" key="4">
    <source>
        <dbReference type="EMBL" id="ATY63119.1"/>
    </source>
</evidence>
<feature type="region of interest" description="Disordered" evidence="2">
    <location>
        <begin position="713"/>
        <end position="741"/>
    </location>
</feature>
<dbReference type="VEuPathDB" id="FungiDB:A9K55_008879"/>
<feature type="compositionally biased region" description="Basic and acidic residues" evidence="2">
    <location>
        <begin position="647"/>
        <end position="662"/>
    </location>
</feature>
<feature type="region of interest" description="Disordered" evidence="2">
    <location>
        <begin position="1695"/>
        <end position="1725"/>
    </location>
</feature>
<reference evidence="4 5" key="1">
    <citation type="journal article" date="2017" name="BMC Genomics">
        <title>Chromosome level assembly and secondary metabolite potential of the parasitic fungus Cordyceps militaris.</title>
        <authorList>
            <person name="Kramer G.J."/>
            <person name="Nodwell J.R."/>
        </authorList>
    </citation>
    <scope>NUCLEOTIDE SEQUENCE [LARGE SCALE GENOMIC DNA]</scope>
    <source>
        <strain evidence="4 5">ATCC 34164</strain>
    </source>
</reference>
<evidence type="ECO:0000256" key="1">
    <source>
        <dbReference type="ARBA" id="ARBA00023242"/>
    </source>
</evidence>
<dbReference type="OrthoDB" id="4869876at2759"/>
<accession>A0A2H4SJ68</accession>
<feature type="region of interest" description="Disordered" evidence="2">
    <location>
        <begin position="118"/>
        <end position="159"/>
    </location>
</feature>
<dbReference type="EMBL" id="CP023324">
    <property type="protein sequence ID" value="ATY63119.1"/>
    <property type="molecule type" value="Genomic_DNA"/>
</dbReference>
<evidence type="ECO:0000313" key="5">
    <source>
        <dbReference type="Proteomes" id="UP000323067"/>
    </source>
</evidence>
<dbReference type="CDD" id="cd00067">
    <property type="entry name" value="GAL4"/>
    <property type="match status" value="1"/>
</dbReference>
<feature type="compositionally biased region" description="Low complexity" evidence="2">
    <location>
        <begin position="1350"/>
        <end position="1361"/>
    </location>
</feature>
<dbReference type="InterPro" id="IPR018838">
    <property type="entry name" value="ZGRF1-like_N"/>
</dbReference>
<feature type="region of interest" description="Disordered" evidence="2">
    <location>
        <begin position="1432"/>
        <end position="1487"/>
    </location>
</feature>
<feature type="compositionally biased region" description="Basic and acidic residues" evidence="2">
    <location>
        <begin position="277"/>
        <end position="290"/>
    </location>
</feature>